<accession>A0A8S9ZHB6</accession>
<evidence type="ECO:0000313" key="1">
    <source>
        <dbReference type="EMBL" id="KAF7632733.1"/>
    </source>
</evidence>
<protein>
    <submittedName>
        <fullName evidence="1">Uncharacterized protein</fullName>
    </submittedName>
</protein>
<keyword evidence="2" id="KW-1185">Reference proteome</keyword>
<gene>
    <name evidence="1" type="ORF">Mgra_00007874</name>
</gene>
<proteinExistence type="predicted"/>
<reference evidence="1" key="1">
    <citation type="journal article" date="2020" name="Ecol. Evol.">
        <title>Genome structure and content of the rice root-knot nematode (Meloidogyne graminicola).</title>
        <authorList>
            <person name="Phan N.T."/>
            <person name="Danchin E.G.J."/>
            <person name="Klopp C."/>
            <person name="Perfus-Barbeoch L."/>
            <person name="Kozlowski D.K."/>
            <person name="Koutsovoulos G.D."/>
            <person name="Lopez-Roques C."/>
            <person name="Bouchez O."/>
            <person name="Zahm M."/>
            <person name="Besnard G."/>
            <person name="Bellafiore S."/>
        </authorList>
    </citation>
    <scope>NUCLEOTIDE SEQUENCE</scope>
    <source>
        <strain evidence="1">VN-18</strain>
    </source>
</reference>
<name>A0A8S9ZHB6_9BILA</name>
<organism evidence="1 2">
    <name type="scientific">Meloidogyne graminicola</name>
    <dbReference type="NCBI Taxonomy" id="189291"/>
    <lineage>
        <taxon>Eukaryota</taxon>
        <taxon>Metazoa</taxon>
        <taxon>Ecdysozoa</taxon>
        <taxon>Nematoda</taxon>
        <taxon>Chromadorea</taxon>
        <taxon>Rhabditida</taxon>
        <taxon>Tylenchina</taxon>
        <taxon>Tylenchomorpha</taxon>
        <taxon>Tylenchoidea</taxon>
        <taxon>Meloidogynidae</taxon>
        <taxon>Meloidogyninae</taxon>
        <taxon>Meloidogyne</taxon>
    </lineage>
</organism>
<dbReference type="AlphaFoldDB" id="A0A8S9ZHB6"/>
<evidence type="ECO:0000313" key="2">
    <source>
        <dbReference type="Proteomes" id="UP000605970"/>
    </source>
</evidence>
<comment type="caution">
    <text evidence="1">The sequence shown here is derived from an EMBL/GenBank/DDBJ whole genome shotgun (WGS) entry which is preliminary data.</text>
</comment>
<dbReference type="EMBL" id="JABEBT010000095">
    <property type="protein sequence ID" value="KAF7632733.1"/>
    <property type="molecule type" value="Genomic_DNA"/>
</dbReference>
<sequence length="34" mass="4054">MENKNFFGLKTTTRSQQEINYILIYWFGLIGLTL</sequence>
<dbReference type="Proteomes" id="UP000605970">
    <property type="component" value="Unassembled WGS sequence"/>
</dbReference>